<name>A0AAN8I204_9EURO</name>
<gene>
    <name evidence="2" type="ORF">OHC33_011295</name>
</gene>
<proteinExistence type="predicted"/>
<sequence>MPDAEEKKQKILATIDPKHRSLIEKAFGKPGDMTEEESQKLEELVAKGHNDLAE</sequence>
<feature type="non-terminal residue" evidence="2">
    <location>
        <position position="54"/>
    </location>
</feature>
<comment type="caution">
    <text evidence="2">The sequence shown here is derived from an EMBL/GenBank/DDBJ whole genome shotgun (WGS) entry which is preliminary data.</text>
</comment>
<evidence type="ECO:0000313" key="2">
    <source>
        <dbReference type="EMBL" id="KAK5947689.1"/>
    </source>
</evidence>
<protein>
    <submittedName>
        <fullName evidence="2">Uncharacterized protein</fullName>
    </submittedName>
</protein>
<evidence type="ECO:0000313" key="3">
    <source>
        <dbReference type="Proteomes" id="UP001316803"/>
    </source>
</evidence>
<accession>A0AAN8I204</accession>
<dbReference type="AlphaFoldDB" id="A0AAN8I204"/>
<dbReference type="Proteomes" id="UP001316803">
    <property type="component" value="Unassembled WGS sequence"/>
</dbReference>
<organism evidence="2 3">
    <name type="scientific">Knufia fluminis</name>
    <dbReference type="NCBI Taxonomy" id="191047"/>
    <lineage>
        <taxon>Eukaryota</taxon>
        <taxon>Fungi</taxon>
        <taxon>Dikarya</taxon>
        <taxon>Ascomycota</taxon>
        <taxon>Pezizomycotina</taxon>
        <taxon>Eurotiomycetes</taxon>
        <taxon>Chaetothyriomycetidae</taxon>
        <taxon>Chaetothyriales</taxon>
        <taxon>Trichomeriaceae</taxon>
        <taxon>Knufia</taxon>
    </lineage>
</organism>
<feature type="region of interest" description="Disordered" evidence="1">
    <location>
        <begin position="28"/>
        <end position="54"/>
    </location>
</feature>
<dbReference type="EMBL" id="JAKLMC020000127">
    <property type="protein sequence ID" value="KAK5947689.1"/>
    <property type="molecule type" value="Genomic_DNA"/>
</dbReference>
<reference evidence="2 3" key="1">
    <citation type="submission" date="2022-12" db="EMBL/GenBank/DDBJ databases">
        <title>Genomic features and morphological characterization of a novel Knufia sp. strain isolated from spacecraft assembly facility.</title>
        <authorList>
            <person name="Teixeira M."/>
            <person name="Chander A.M."/>
            <person name="Stajich J.E."/>
            <person name="Venkateswaran K."/>
        </authorList>
    </citation>
    <scope>NUCLEOTIDE SEQUENCE [LARGE SCALE GENOMIC DNA]</scope>
    <source>
        <strain evidence="2 3">FJI-L2-BK-P2</strain>
    </source>
</reference>
<keyword evidence="3" id="KW-1185">Reference proteome</keyword>
<evidence type="ECO:0000256" key="1">
    <source>
        <dbReference type="SAM" id="MobiDB-lite"/>
    </source>
</evidence>
<feature type="compositionally biased region" description="Basic and acidic residues" evidence="1">
    <location>
        <begin position="37"/>
        <end position="54"/>
    </location>
</feature>